<sequence>MDQYTTRPSDEVQVGYVRVMHIVPNAPNVDIYVDDEMIIDNLAYGDFTDYLPVQEGTYKVTLYVAGTQDNPIVANMLPVEPDVMLTVAAVGTPDNISLLSITDGGSDIIPGKAMVRFVHLSPDAPAVDITLQDGTVIFPNVAFRQITPYIAADPMDLTFQVRPAGSSDIVLEIPNVPLTEDSLNTVYAVGLLQGDPQLEVLLTMDEI</sequence>
<keyword evidence="3" id="KW-1185">Reference proteome</keyword>
<evidence type="ECO:0000313" key="2">
    <source>
        <dbReference type="EMBL" id="NNJ29937.1"/>
    </source>
</evidence>
<evidence type="ECO:0000313" key="3">
    <source>
        <dbReference type="Proteomes" id="UP000539052"/>
    </source>
</evidence>
<dbReference type="InterPro" id="IPR025510">
    <property type="entry name" value="DUF4397"/>
</dbReference>
<proteinExistence type="predicted"/>
<gene>
    <name evidence="2" type="ORF">G9470_09065</name>
</gene>
<protein>
    <submittedName>
        <fullName evidence="2">DUF4397 domain-containing protein</fullName>
    </submittedName>
</protein>
<comment type="caution">
    <text evidence="2">The sequence shown here is derived from an EMBL/GenBank/DDBJ whole genome shotgun (WGS) entry which is preliminary data.</text>
</comment>
<dbReference type="Pfam" id="PF14344">
    <property type="entry name" value="DUF4397"/>
    <property type="match status" value="1"/>
</dbReference>
<evidence type="ECO:0000259" key="1">
    <source>
        <dbReference type="Pfam" id="PF14344"/>
    </source>
</evidence>
<organism evidence="2 3">
    <name type="scientific">Lacrimispora defluvii</name>
    <dbReference type="NCBI Taxonomy" id="2719233"/>
    <lineage>
        <taxon>Bacteria</taxon>
        <taxon>Bacillati</taxon>
        <taxon>Bacillota</taxon>
        <taxon>Clostridia</taxon>
        <taxon>Lachnospirales</taxon>
        <taxon>Lachnospiraceae</taxon>
        <taxon>Lacrimispora</taxon>
    </lineage>
</organism>
<dbReference type="EMBL" id="JAAOXG010000018">
    <property type="protein sequence ID" value="NNJ29937.1"/>
    <property type="molecule type" value="Genomic_DNA"/>
</dbReference>
<feature type="domain" description="DUF4397" evidence="1">
    <location>
        <begin position="16"/>
        <end position="130"/>
    </location>
</feature>
<dbReference type="RefSeq" id="WP_170821153.1">
    <property type="nucleotide sequence ID" value="NZ_JAAOXG010000018.1"/>
</dbReference>
<dbReference type="Proteomes" id="UP000539052">
    <property type="component" value="Unassembled WGS sequence"/>
</dbReference>
<name>A0ABX1VND9_9FIRM</name>
<accession>A0ABX1VND9</accession>
<reference evidence="2 3" key="1">
    <citation type="submission" date="2020-03" db="EMBL/GenBank/DDBJ databases">
        <title>Genome Sequence of industrial isolate, B5A.</title>
        <authorList>
            <person name="Sharma S."/>
            <person name="Patil P.B."/>
            <person name="Korpole S."/>
        </authorList>
    </citation>
    <scope>NUCLEOTIDE SEQUENCE [LARGE SCALE GENOMIC DNA]</scope>
    <source>
        <strain evidence="2 3">PI-S10-B5A</strain>
    </source>
</reference>